<dbReference type="EMBL" id="HBUE01098088">
    <property type="protein sequence ID" value="CAG6483967.1"/>
    <property type="molecule type" value="Transcribed_RNA"/>
</dbReference>
<organism evidence="1">
    <name type="scientific">Culex pipiens</name>
    <name type="common">House mosquito</name>
    <dbReference type="NCBI Taxonomy" id="7175"/>
    <lineage>
        <taxon>Eukaryota</taxon>
        <taxon>Metazoa</taxon>
        <taxon>Ecdysozoa</taxon>
        <taxon>Arthropoda</taxon>
        <taxon>Hexapoda</taxon>
        <taxon>Insecta</taxon>
        <taxon>Pterygota</taxon>
        <taxon>Neoptera</taxon>
        <taxon>Endopterygota</taxon>
        <taxon>Diptera</taxon>
        <taxon>Nematocera</taxon>
        <taxon>Culicoidea</taxon>
        <taxon>Culicidae</taxon>
        <taxon>Culicinae</taxon>
        <taxon>Culicini</taxon>
        <taxon>Culex</taxon>
        <taxon>Culex</taxon>
    </lineage>
</organism>
<accession>A0A8D8C563</accession>
<evidence type="ECO:0000313" key="1">
    <source>
        <dbReference type="EMBL" id="CAG6483966.1"/>
    </source>
</evidence>
<reference evidence="1" key="1">
    <citation type="submission" date="2021-05" db="EMBL/GenBank/DDBJ databases">
        <authorList>
            <person name="Alioto T."/>
            <person name="Alioto T."/>
            <person name="Gomez Garrido J."/>
        </authorList>
    </citation>
    <scope>NUCLEOTIDE SEQUENCE</scope>
</reference>
<dbReference type="EMBL" id="HBUE01098087">
    <property type="protein sequence ID" value="CAG6483966.1"/>
    <property type="molecule type" value="Transcribed_RNA"/>
</dbReference>
<protein>
    <submittedName>
        <fullName evidence="1">(northern house mosquito) hypothetical protein</fullName>
    </submittedName>
</protein>
<dbReference type="PROSITE" id="PS51257">
    <property type="entry name" value="PROKAR_LIPOPROTEIN"/>
    <property type="match status" value="1"/>
</dbReference>
<proteinExistence type="predicted"/>
<name>A0A8D8C563_CULPI</name>
<sequence>MMRSSRDRLAKLPLIFRIVTGPIMSTACTMSSTGMETSSREEVDAGGCSADWGRFTLKGAAGSSIFSCVGGGCVVSGNSSAKTVGSSLGMSSKMLGKSFHSPN</sequence>
<dbReference type="AlphaFoldDB" id="A0A8D8C563"/>